<protein>
    <submittedName>
        <fullName evidence="1">Uncharacterized protein</fullName>
    </submittedName>
</protein>
<comment type="caution">
    <text evidence="1">The sequence shown here is derived from an EMBL/GenBank/DDBJ whole genome shotgun (WGS) entry which is preliminary data.</text>
</comment>
<dbReference type="Proteomes" id="UP000828941">
    <property type="component" value="Chromosome 5"/>
</dbReference>
<keyword evidence="2" id="KW-1185">Reference proteome</keyword>
<gene>
    <name evidence="1" type="ORF">L6164_013027</name>
</gene>
<name>A0ACB9PAW2_BAUVA</name>
<sequence>MSKVQFASLISECITTKNLKLGEALHSRLIKTALLLDPFLPNALIALYSKFNCIQSAQNVFDDLSHKNARSWNTMLSLYSKMGLFQNAFDVFDKMPEPNLVSYNSLLSAMSRHGFHAKAIKLFRKMQIHHHCLLLDEYTLVILVGTCASLTALNCLRQVHGVGVILGLRLNIIFQNALIDAYGKCGQPNSSHSIFCWMPDRDAVSWTSLLVAYTRASKLQEACGIFNQMPIKNTVSWTALLTGFAQNGCSEQALDLFEQMLQEGILPNASTFVSILGACADLAVMERGKQIHGHIIRSSNSGNLFNVFIYNALIDMYSKCGDMKLAENVFEGIPAGVRDIVSWNTLITGFAQNGLGEDTLALFRRMIEANVKPNHVTFLGVLSACSHAGLDNEGLKLKDLMEKQYGIMPWPDHYAILIDLLGKKNRLKEALELIERAPNGTNHIAMWGALLGACRMHRNLDLARRCAEVLFELEPENTARYVMLSNIYAASGRWEDADRIRKIMEEKGLKKEAAFSWIEVRNTRHEFVAKDKSHCQIAEIYEVTSELVHHMKDFGYQPYISEYFLSDEE</sequence>
<dbReference type="EMBL" id="CM039430">
    <property type="protein sequence ID" value="KAI4345942.1"/>
    <property type="molecule type" value="Genomic_DNA"/>
</dbReference>
<organism evidence="1 2">
    <name type="scientific">Bauhinia variegata</name>
    <name type="common">Purple orchid tree</name>
    <name type="synonym">Phanera variegata</name>
    <dbReference type="NCBI Taxonomy" id="167791"/>
    <lineage>
        <taxon>Eukaryota</taxon>
        <taxon>Viridiplantae</taxon>
        <taxon>Streptophyta</taxon>
        <taxon>Embryophyta</taxon>
        <taxon>Tracheophyta</taxon>
        <taxon>Spermatophyta</taxon>
        <taxon>Magnoliopsida</taxon>
        <taxon>eudicotyledons</taxon>
        <taxon>Gunneridae</taxon>
        <taxon>Pentapetalae</taxon>
        <taxon>rosids</taxon>
        <taxon>fabids</taxon>
        <taxon>Fabales</taxon>
        <taxon>Fabaceae</taxon>
        <taxon>Cercidoideae</taxon>
        <taxon>Cercideae</taxon>
        <taxon>Bauhiniinae</taxon>
        <taxon>Bauhinia</taxon>
    </lineage>
</organism>
<accession>A0ACB9PAW2</accession>
<evidence type="ECO:0000313" key="1">
    <source>
        <dbReference type="EMBL" id="KAI4345942.1"/>
    </source>
</evidence>
<evidence type="ECO:0000313" key="2">
    <source>
        <dbReference type="Proteomes" id="UP000828941"/>
    </source>
</evidence>
<reference evidence="1 2" key="1">
    <citation type="journal article" date="2022" name="DNA Res.">
        <title>Chromosomal-level genome assembly of the orchid tree Bauhinia variegata (Leguminosae; Cercidoideae) supports the allotetraploid origin hypothesis of Bauhinia.</title>
        <authorList>
            <person name="Zhong Y."/>
            <person name="Chen Y."/>
            <person name="Zheng D."/>
            <person name="Pang J."/>
            <person name="Liu Y."/>
            <person name="Luo S."/>
            <person name="Meng S."/>
            <person name="Qian L."/>
            <person name="Wei D."/>
            <person name="Dai S."/>
            <person name="Zhou R."/>
        </authorList>
    </citation>
    <scope>NUCLEOTIDE SEQUENCE [LARGE SCALE GENOMIC DNA]</scope>
    <source>
        <strain evidence="1">BV-YZ2020</strain>
    </source>
</reference>
<proteinExistence type="predicted"/>